<dbReference type="RefSeq" id="WP_114928060.1">
    <property type="nucleotide sequence ID" value="NZ_CP031229.1"/>
</dbReference>
<evidence type="ECO:0000256" key="1">
    <source>
        <dbReference type="SAM" id="MobiDB-lite"/>
    </source>
</evidence>
<proteinExistence type="predicted"/>
<evidence type="ECO:0000313" key="2">
    <source>
        <dbReference type="EMBL" id="AXH96295.1"/>
    </source>
</evidence>
<dbReference type="EMBL" id="CP031229">
    <property type="protein sequence ID" value="AXH96295.1"/>
    <property type="molecule type" value="Genomic_DNA"/>
</dbReference>
<protein>
    <submittedName>
        <fullName evidence="2">Uncharacterized protein</fullName>
    </submittedName>
</protein>
<gene>
    <name evidence="2" type="ORF">DV701_09340</name>
</gene>
<accession>A0A345NMN7</accession>
<dbReference type="Proteomes" id="UP000253790">
    <property type="component" value="Chromosome"/>
</dbReference>
<evidence type="ECO:0000313" key="3">
    <source>
        <dbReference type="Proteomes" id="UP000253790"/>
    </source>
</evidence>
<dbReference type="AlphaFoldDB" id="A0A345NMN7"/>
<dbReference type="KEGG" id="orn:DV701_09340"/>
<feature type="compositionally biased region" description="Acidic residues" evidence="1">
    <location>
        <begin position="88"/>
        <end position="98"/>
    </location>
</feature>
<feature type="compositionally biased region" description="Basic and acidic residues" evidence="1">
    <location>
        <begin position="48"/>
        <end position="75"/>
    </location>
</feature>
<feature type="region of interest" description="Disordered" evidence="1">
    <location>
        <begin position="1"/>
        <end position="98"/>
    </location>
</feature>
<reference evidence="2 3" key="1">
    <citation type="submission" date="2018-07" db="EMBL/GenBank/DDBJ databases">
        <title>Complete genome sequencing of Ornithinimicrobium sp. AMA3305.</title>
        <authorList>
            <person name="Bae J.-W."/>
        </authorList>
    </citation>
    <scope>NUCLEOTIDE SEQUENCE [LARGE SCALE GENOMIC DNA]</scope>
    <source>
        <strain evidence="2 3">AMA3305</strain>
    </source>
</reference>
<dbReference type="OrthoDB" id="4871472at2"/>
<keyword evidence="3" id="KW-1185">Reference proteome</keyword>
<sequence>MGIVPGQDPIPRSGPPLLNEEPVPPGVDDLTEDIDAIEERARRSGPAEVERADRQADAVEGDREHEEPGAERDGVEPGARSDAANDPTTDEPDADTPT</sequence>
<organism evidence="2 3">
    <name type="scientific">Ornithinimicrobium avium</name>
    <dbReference type="NCBI Taxonomy" id="2283195"/>
    <lineage>
        <taxon>Bacteria</taxon>
        <taxon>Bacillati</taxon>
        <taxon>Actinomycetota</taxon>
        <taxon>Actinomycetes</taxon>
        <taxon>Micrococcales</taxon>
        <taxon>Ornithinimicrobiaceae</taxon>
        <taxon>Ornithinimicrobium</taxon>
    </lineage>
</organism>
<name>A0A345NMN7_9MICO</name>